<dbReference type="PANTHER" id="PTHR43685:SF2">
    <property type="entry name" value="GLYCOSYLTRANSFERASE 2-LIKE DOMAIN-CONTAINING PROTEIN"/>
    <property type="match status" value="1"/>
</dbReference>
<sequence>MQKPFFSVIIPAYNLEKYIAATIQSVLAQIFQDFEIIIVDDGSTDGTVSIIQSFHDQRIHLISQRNGGVSRARNAGMKKAQGLYIAFLDGDDYWYPEHLALAANFFHLHPEILVYSNRHILDELANIAPRPPSHSVFIRKLGLRGLLFMHPSNVILSSSLAFQLPSWEENMSYGEDGLYWTRCMRQTALIGLGGTVTSIYRQRASSAMHDVNYRHVSIHTLLAPLLDELEAMKKPTWQFAVHFLIIRELHSNRLLALDEEERISLLGRIRKVTHPYLNRTYFDAYAKACFAKEGMEQSFTALMNRTVSLCVWLDRLERMGRSMLFLNRNQ</sequence>
<feature type="domain" description="Glycosyltransferase 2-like" evidence="1">
    <location>
        <begin position="7"/>
        <end position="130"/>
    </location>
</feature>
<evidence type="ECO:0000259" key="1">
    <source>
        <dbReference type="Pfam" id="PF00535"/>
    </source>
</evidence>
<dbReference type="InterPro" id="IPR029044">
    <property type="entry name" value="Nucleotide-diphossugar_trans"/>
</dbReference>
<gene>
    <name evidence="2" type="ORF">DMI76_03970</name>
</gene>
<dbReference type="EMBL" id="CP029701">
    <property type="protein sequence ID" value="QHV62583.1"/>
    <property type="molecule type" value="Genomic_DNA"/>
</dbReference>
<dbReference type="Gene3D" id="3.90.550.10">
    <property type="entry name" value="Spore Coat Polysaccharide Biosynthesis Protein SpsA, Chain A"/>
    <property type="match status" value="1"/>
</dbReference>
<dbReference type="PANTHER" id="PTHR43685">
    <property type="entry name" value="GLYCOSYLTRANSFERASE"/>
    <property type="match status" value="1"/>
</dbReference>
<dbReference type="Pfam" id="PF00535">
    <property type="entry name" value="Glycos_transf_2"/>
    <property type="match status" value="1"/>
</dbReference>
<dbReference type="AlphaFoldDB" id="A0AAE6T987"/>
<dbReference type="SUPFAM" id="SSF53448">
    <property type="entry name" value="Nucleotide-diphospho-sugar transferases"/>
    <property type="match status" value="1"/>
</dbReference>
<dbReference type="InterPro" id="IPR050834">
    <property type="entry name" value="Glycosyltransf_2"/>
</dbReference>
<dbReference type="InterPro" id="IPR001173">
    <property type="entry name" value="Glyco_trans_2-like"/>
</dbReference>
<reference evidence="2" key="1">
    <citation type="submission" date="2018-05" db="EMBL/GenBank/DDBJ databases">
        <title>Complete genome sequnece of Akkermansia muciniphila EB-AMDK-40.</title>
        <authorList>
            <person name="Nam Y.-D."/>
            <person name="Chung W.-H."/>
            <person name="Park Y.S."/>
            <person name="Kang J."/>
        </authorList>
    </citation>
    <scope>NUCLEOTIDE SEQUENCE</scope>
    <source>
        <strain evidence="2">EB-AMDK-40</strain>
    </source>
</reference>
<proteinExistence type="predicted"/>
<protein>
    <recommendedName>
        <fullName evidence="1">Glycosyltransferase 2-like domain-containing protein</fullName>
    </recommendedName>
</protein>
<organism evidence="2 3">
    <name type="scientific">Akkermansia massiliensis</name>
    <dbReference type="NCBI Taxonomy" id="2927224"/>
    <lineage>
        <taxon>Bacteria</taxon>
        <taxon>Pseudomonadati</taxon>
        <taxon>Verrucomicrobiota</taxon>
        <taxon>Verrucomicrobiia</taxon>
        <taxon>Verrucomicrobiales</taxon>
        <taxon>Akkermansiaceae</taxon>
        <taxon>Akkermansia</taxon>
    </lineage>
</organism>
<dbReference type="RefSeq" id="WP_102722121.1">
    <property type="nucleotide sequence ID" value="NZ_CP029701.1"/>
</dbReference>
<accession>A0AAE6T987</accession>
<evidence type="ECO:0000313" key="3">
    <source>
        <dbReference type="Proteomes" id="UP000642553"/>
    </source>
</evidence>
<name>A0AAE6T987_9BACT</name>
<dbReference type="Proteomes" id="UP000642553">
    <property type="component" value="Chromosome"/>
</dbReference>
<evidence type="ECO:0000313" key="2">
    <source>
        <dbReference type="EMBL" id="QHV62583.1"/>
    </source>
</evidence>